<gene>
    <name evidence="3" type="ORF">EG346_01965</name>
    <name evidence="4" type="ORF">NCTC13533_04232</name>
</gene>
<dbReference type="Pfam" id="PF01381">
    <property type="entry name" value="HTH_3"/>
    <property type="match status" value="1"/>
</dbReference>
<evidence type="ECO:0000256" key="1">
    <source>
        <dbReference type="ARBA" id="ARBA00023125"/>
    </source>
</evidence>
<evidence type="ECO:0000313" key="4">
    <source>
        <dbReference type="EMBL" id="STD07435.1"/>
    </source>
</evidence>
<reference evidence="3" key="3">
    <citation type="submission" date="2018-11" db="EMBL/GenBank/DDBJ databases">
        <title>Proposal to divide the Flavobacteriaceae and reorganize its genera based on Amino Acid Identity values calculated from whole genome sequences.</title>
        <authorList>
            <person name="Nicholson A.C."/>
            <person name="Gulvik C.A."/>
            <person name="Whitney A.M."/>
            <person name="Humrighouse B.W."/>
            <person name="Bell M."/>
            <person name="Holmes B."/>
            <person name="Steigerwalt A."/>
            <person name="Villarma A."/>
            <person name="Sheth M."/>
            <person name="Batra D."/>
            <person name="Pryor J."/>
            <person name="Bernardet J.-F."/>
            <person name="Hugo C."/>
            <person name="Kampfer P."/>
            <person name="Newman J."/>
            <person name="Mcquiston J.R."/>
        </authorList>
    </citation>
    <scope>NUCLEOTIDE SEQUENCE [LARGE SCALE GENOMIC DNA]</scope>
    <source>
        <strain evidence="3">G0188</strain>
    </source>
</reference>
<organism evidence="4 5">
    <name type="scientific">Chryseobacterium carnipullorum</name>
    <dbReference type="NCBI Taxonomy" id="1124835"/>
    <lineage>
        <taxon>Bacteria</taxon>
        <taxon>Pseudomonadati</taxon>
        <taxon>Bacteroidota</taxon>
        <taxon>Flavobacteriia</taxon>
        <taxon>Flavobacteriales</taxon>
        <taxon>Weeksellaceae</taxon>
        <taxon>Chryseobacterium group</taxon>
        <taxon>Chryseobacterium</taxon>
    </lineage>
</organism>
<dbReference type="Gene3D" id="2.10.109.10">
    <property type="entry name" value="Umud Fragment, subunit A"/>
    <property type="match status" value="1"/>
</dbReference>
<evidence type="ECO:0000313" key="5">
    <source>
        <dbReference type="Proteomes" id="UP000255224"/>
    </source>
</evidence>
<dbReference type="Proteomes" id="UP000273270">
    <property type="component" value="Chromosome"/>
</dbReference>
<dbReference type="SMART" id="SM00530">
    <property type="entry name" value="HTH_XRE"/>
    <property type="match status" value="1"/>
</dbReference>
<dbReference type="RefSeq" id="WP_123876818.1">
    <property type="nucleotide sequence ID" value="NZ_CP033920.1"/>
</dbReference>
<dbReference type="SUPFAM" id="SSF47413">
    <property type="entry name" value="lambda repressor-like DNA-binding domains"/>
    <property type="match status" value="1"/>
</dbReference>
<dbReference type="GO" id="GO:0003677">
    <property type="term" value="F:DNA binding"/>
    <property type="evidence" value="ECO:0007669"/>
    <property type="project" value="UniProtKB-KW"/>
</dbReference>
<dbReference type="PANTHER" id="PTHR46558">
    <property type="entry name" value="TRACRIPTIONAL REGULATORY PROTEIN-RELATED-RELATED"/>
    <property type="match status" value="1"/>
</dbReference>
<name>A0A376EFE7_CHRCU</name>
<reference evidence="4 5" key="1">
    <citation type="submission" date="2018-06" db="EMBL/GenBank/DDBJ databases">
        <authorList>
            <consortium name="Pathogen Informatics"/>
            <person name="Doyle S."/>
        </authorList>
    </citation>
    <scope>NUCLEOTIDE SEQUENCE [LARGE SCALE GENOMIC DNA]</scope>
    <source>
        <strain evidence="4 5">NCTC13533</strain>
    </source>
</reference>
<sequence>MSTLSILSDNILYLRMQIPKMTQEKIAEKLVVSRDSYAKYETGKTAPPLDVLLAISRYYQVSTDLLLTVDLRKYSREDMIELPNNRSVLPILVDEAGENKIEIVPHKASMGYLNGYNDPEYIGNLQYMSLPFLHNGKYRAFPAGGDSMPPYNDSTYFVGKYVESRNDLKKGKSYFFVTREGFVYKRYTDQNQYGTLVSFDNSFYDPYEIEWADVLEIWEYECSINKDDLGLLNPVPMEIQSMFLSLKNDIQIVKDSLKK</sequence>
<accession>A0A376EFE7</accession>
<feature type="domain" description="HTH cro/C1-type" evidence="2">
    <location>
        <begin position="11"/>
        <end position="66"/>
    </location>
</feature>
<keyword evidence="6" id="KW-1185">Reference proteome</keyword>
<dbReference type="CDD" id="cd00093">
    <property type="entry name" value="HTH_XRE"/>
    <property type="match status" value="1"/>
</dbReference>
<evidence type="ECO:0000259" key="2">
    <source>
        <dbReference type="PROSITE" id="PS50943"/>
    </source>
</evidence>
<dbReference type="AlphaFoldDB" id="A0A376EFE7"/>
<dbReference type="Proteomes" id="UP000255224">
    <property type="component" value="Unassembled WGS sequence"/>
</dbReference>
<accession>A0A3G6M2I4</accession>
<dbReference type="PANTHER" id="PTHR46558:SF11">
    <property type="entry name" value="HTH-TYPE TRANSCRIPTIONAL REGULATOR XRE"/>
    <property type="match status" value="1"/>
</dbReference>
<reference evidence="6" key="2">
    <citation type="submission" date="2018-11" db="EMBL/GenBank/DDBJ databases">
        <title>Proposal to divide the Flavobacteriaceae and reorganize its genera based on Amino Acid Identity values calculated from whole genome sequences.</title>
        <authorList>
            <person name="Nicholson A.C."/>
            <person name="Gulvik C.A."/>
            <person name="Whitney A.M."/>
            <person name="Humrighouse B.W."/>
            <person name="Bell M."/>
            <person name="Holmes B."/>
            <person name="Steigerwalt A.G."/>
            <person name="Villarma A."/>
            <person name="Sheth M."/>
            <person name="Batra D."/>
            <person name="Pryor J."/>
            <person name="Bernardet J.-F."/>
            <person name="Hugo C."/>
            <person name="Kampfer P."/>
            <person name="Newman J."/>
            <person name="McQuiston J.R."/>
        </authorList>
    </citation>
    <scope>NUCLEOTIDE SEQUENCE [LARGE SCALE GENOMIC DNA]</scope>
    <source>
        <strain evidence="6">G0188</strain>
    </source>
</reference>
<dbReference type="KEGG" id="ccau:EG346_01965"/>
<dbReference type="InterPro" id="IPR010982">
    <property type="entry name" value="Lambda_DNA-bd_dom_sf"/>
</dbReference>
<dbReference type="EMBL" id="UFVQ01000003">
    <property type="protein sequence ID" value="STD07435.1"/>
    <property type="molecule type" value="Genomic_DNA"/>
</dbReference>
<evidence type="ECO:0000313" key="6">
    <source>
        <dbReference type="Proteomes" id="UP000273270"/>
    </source>
</evidence>
<keyword evidence="1" id="KW-0238">DNA-binding</keyword>
<dbReference type="EMBL" id="CP033920">
    <property type="protein sequence ID" value="AZA47039.1"/>
    <property type="molecule type" value="Genomic_DNA"/>
</dbReference>
<protein>
    <submittedName>
        <fullName evidence="4">Helix-turn-helix</fullName>
    </submittedName>
    <submittedName>
        <fullName evidence="3">XRE family transcriptional regulator</fullName>
    </submittedName>
</protein>
<dbReference type="PROSITE" id="PS50943">
    <property type="entry name" value="HTH_CROC1"/>
    <property type="match status" value="1"/>
</dbReference>
<dbReference type="Gene3D" id="1.10.260.40">
    <property type="entry name" value="lambda repressor-like DNA-binding domains"/>
    <property type="match status" value="1"/>
</dbReference>
<proteinExistence type="predicted"/>
<dbReference type="OrthoDB" id="3831186at2"/>
<dbReference type="InterPro" id="IPR001387">
    <property type="entry name" value="Cro/C1-type_HTH"/>
</dbReference>
<evidence type="ECO:0000313" key="3">
    <source>
        <dbReference type="EMBL" id="AZA47039.1"/>
    </source>
</evidence>